<feature type="compositionally biased region" description="Basic and acidic residues" evidence="2">
    <location>
        <begin position="1048"/>
        <end position="1080"/>
    </location>
</feature>
<protein>
    <submittedName>
        <fullName evidence="5">Uncharacterized protein</fullName>
    </submittedName>
</protein>
<keyword evidence="1" id="KW-0040">ANK repeat</keyword>
<feature type="compositionally biased region" description="Basic and acidic residues" evidence="2">
    <location>
        <begin position="490"/>
        <end position="519"/>
    </location>
</feature>
<feature type="compositionally biased region" description="Polar residues" evidence="2">
    <location>
        <begin position="178"/>
        <end position="203"/>
    </location>
</feature>
<keyword evidence="6" id="KW-1185">Reference proteome</keyword>
<feature type="compositionally biased region" description="Basic and acidic residues" evidence="2">
    <location>
        <begin position="250"/>
        <end position="269"/>
    </location>
</feature>
<feature type="compositionally biased region" description="Basic and acidic residues" evidence="2">
    <location>
        <begin position="972"/>
        <end position="996"/>
    </location>
</feature>
<feature type="compositionally biased region" description="Basic and acidic residues" evidence="2">
    <location>
        <begin position="819"/>
        <end position="829"/>
    </location>
</feature>
<dbReference type="Proteomes" id="UP000258309">
    <property type="component" value="Unassembled WGS sequence"/>
</dbReference>
<feature type="region of interest" description="Disordered" evidence="2">
    <location>
        <begin position="1094"/>
        <end position="1126"/>
    </location>
</feature>
<feature type="compositionally biased region" description="Polar residues" evidence="2">
    <location>
        <begin position="954"/>
        <end position="971"/>
    </location>
</feature>
<evidence type="ECO:0000313" key="5">
    <source>
        <dbReference type="EMBL" id="RFU35755.1"/>
    </source>
</evidence>
<dbReference type="InterPro" id="IPR056485">
    <property type="entry name" value="ARM_KRIT1"/>
</dbReference>
<feature type="domain" description="DUF7593" evidence="3">
    <location>
        <begin position="1172"/>
        <end position="1321"/>
    </location>
</feature>
<dbReference type="InterPro" id="IPR053210">
    <property type="entry name" value="ANKRD12"/>
</dbReference>
<dbReference type="SMART" id="SM00248">
    <property type="entry name" value="ANK"/>
    <property type="match status" value="5"/>
</dbReference>
<feature type="compositionally biased region" description="Polar residues" evidence="2">
    <location>
        <begin position="287"/>
        <end position="300"/>
    </location>
</feature>
<evidence type="ECO:0000256" key="2">
    <source>
        <dbReference type="SAM" id="MobiDB-lite"/>
    </source>
</evidence>
<dbReference type="Pfam" id="PF12796">
    <property type="entry name" value="Ank_2"/>
    <property type="match status" value="1"/>
</dbReference>
<comment type="caution">
    <text evidence="5">The sequence shown here is derived from an EMBL/GenBank/DDBJ whole genome shotgun (WGS) entry which is preliminary data.</text>
</comment>
<evidence type="ECO:0000256" key="1">
    <source>
        <dbReference type="PROSITE-ProRule" id="PRU00023"/>
    </source>
</evidence>
<proteinExistence type="predicted"/>
<dbReference type="Pfam" id="PF24521">
    <property type="entry name" value="Ank_KRIT1"/>
    <property type="match status" value="1"/>
</dbReference>
<feature type="region of interest" description="Disordered" evidence="2">
    <location>
        <begin position="1445"/>
        <end position="1498"/>
    </location>
</feature>
<dbReference type="SUPFAM" id="SSF48403">
    <property type="entry name" value="Ankyrin repeat"/>
    <property type="match status" value="1"/>
</dbReference>
<organism evidence="5 6">
    <name type="scientific">Scytalidium lignicola</name>
    <name type="common">Hyphomycete</name>
    <dbReference type="NCBI Taxonomy" id="5539"/>
    <lineage>
        <taxon>Eukaryota</taxon>
        <taxon>Fungi</taxon>
        <taxon>Dikarya</taxon>
        <taxon>Ascomycota</taxon>
        <taxon>Pezizomycotina</taxon>
        <taxon>Leotiomycetes</taxon>
        <taxon>Leotiomycetes incertae sedis</taxon>
        <taxon>Scytalidium</taxon>
    </lineage>
</organism>
<feature type="repeat" description="ANK" evidence="1">
    <location>
        <begin position="429"/>
        <end position="461"/>
    </location>
</feature>
<accession>A0A3E2HQX0</accession>
<feature type="compositionally biased region" description="Low complexity" evidence="2">
    <location>
        <begin position="321"/>
        <end position="331"/>
    </location>
</feature>
<feature type="region of interest" description="Disordered" evidence="2">
    <location>
        <begin position="92"/>
        <end position="356"/>
    </location>
</feature>
<dbReference type="InterPro" id="IPR056015">
    <property type="entry name" value="DUF7593"/>
</dbReference>
<gene>
    <name evidence="5" type="ORF">B7463_g621</name>
</gene>
<sequence>MFAVDDAADSATIRVDAMDAQDDADSITAQTSTALPRPIEDGAGATDVTASTPIGISSSPPVIIHKLKTDADVPSASPGDLGVKSDSEAETLILPGKDGHSPSKVRKSIKHEDKSEDDQLPNVPDKKTVDGGAAAKPRVTEGTREGATSKLGKRKRPKLGNDIDDADYAGASSDDSSILTSPVGTARSSLSKPAASDSESFKSPSPPVSAVRSKARSVDNALPRKKSRASGSGDEGERPKLHRQRSSGADPKHSKENRSSAKPHADTHSRIRTRSVSPPPRSHKRSVSTTQLSTSGTNGLSHKKKRVPAPLQSTEYHSDDSSASGSAQPRSSRFRSLAAPGTGELTASPAKMAPHKKHLDAHGQTLLARACSTGKLESARQRLAERPEDLNWPDFAGNTPLQVASLEGHIGIVKLLIEAGALLDTYNDAKDTPLLDAVDNGHLEVIRLLLDAGVNPRKANVNGEEPLDRVNDDLDHADEIRELINAAKQRNSDARRSSEDNQGHDTADSRQSHPTESPRHTPPVQVQDSHSYGFTNRRAGTGRSAKTSDRVLYQPLDLQELRKACGQGDEGTVARILQVKDGWNDAKCLIVAAKGGHDNVINLLFGLGGFNPDPAPLDSMPAESATPILAAIGRENIEVIKLILAQSEFDPTRTPGGKTYYEIARSRGGPMWREEEQLLKETYEKYKKTHKTPPKPRSPKLRRDQDREARRQALDEQHLSSRSHKRSLSSPKEKESELRKSQNKNGTSNSHSKDGQGNLKRGPGRPKREDTNPSTIVSDPETVPLGPPKPKSQARKQDPDAGTVSSDTETVKPRRKLISAKDLKGERERERKRRSSITSTASTASIKDRPAPGDSKSEAKPGKSSLPRSLNSHSDIDLDKSKNDRARSLKRDDSKDRLSAVRGESPAKRHRTSSTPPHGAKSDMGIGPTAVGETPAKRRKLEVESKHNRKADSNPGSSPDRQSKHSLSQEKSTSKPDPEHKEKASSSQHKSSEVSEKSSNNKATGDGPTKIQEVTQAKGAAKTDIDPTIGSSSRPNKTTQDDVEMEDASSKAEEERQAKIQRENEENEAKRKRELEEKLEQERIEQARLARIAREKQAREEEEKRLREEAERKERQRQEDIEAHRRAQEEQKRLYLEQQRIQREEQERRRAAREEQQRLERLRIEQQREQERLAKLPPLLRWFDQHSDPKTPEIVSLFRYMEGFRYDTIRPEATGDANGRDQWLLNTQVALLLGEKDLTLSRYTAWERIPVSRLAKEAIWEYEGPKYSLTDERFKHIRDQFLEKGSPVYTLNDKAKPLFLDLDLFFVKISEFMFVIPTFPHLRGLELVVNYRELYETPVWPPRPGKWTQDPDYDPNMKYAPRPKYYINGEFDRQGEIGRTRVSRTSFGENRVPRRGLKVVEPHEPDYEAICRAQGLRHLLPGSQTTSPTAKQSILIPNSTVASTHINGFTPPSSVKSINGGSPRLGTTSSLESTESHGLPNGHVNSPKENGVHTEPAQ</sequence>
<dbReference type="PROSITE" id="PS50088">
    <property type="entry name" value="ANK_REPEAT"/>
    <property type="match status" value="2"/>
</dbReference>
<feature type="non-terminal residue" evidence="5">
    <location>
        <position position="1498"/>
    </location>
</feature>
<feature type="compositionally biased region" description="Basic and acidic residues" evidence="2">
    <location>
        <begin position="874"/>
        <end position="899"/>
    </location>
</feature>
<dbReference type="PROSITE" id="PS50297">
    <property type="entry name" value="ANK_REP_REGION"/>
    <property type="match status" value="2"/>
</dbReference>
<dbReference type="InterPro" id="IPR002110">
    <property type="entry name" value="Ankyrin_rpt"/>
</dbReference>
<reference evidence="5 6" key="1">
    <citation type="submission" date="2018-05" db="EMBL/GenBank/DDBJ databases">
        <title>Draft genome sequence of Scytalidium lignicola DSM 105466, a ubiquitous saprotrophic fungus.</title>
        <authorList>
            <person name="Buettner E."/>
            <person name="Gebauer A.M."/>
            <person name="Hofrichter M."/>
            <person name="Liers C."/>
            <person name="Kellner H."/>
        </authorList>
    </citation>
    <scope>NUCLEOTIDE SEQUENCE [LARGE SCALE GENOMIC DNA]</scope>
    <source>
        <strain evidence="5 6">DSM 105466</strain>
    </source>
</reference>
<feature type="compositionally biased region" description="Basic and acidic residues" evidence="2">
    <location>
        <begin position="731"/>
        <end position="740"/>
    </location>
</feature>
<feature type="region of interest" description="Disordered" evidence="2">
    <location>
        <begin position="486"/>
        <end position="548"/>
    </location>
</feature>
<evidence type="ECO:0000259" key="3">
    <source>
        <dbReference type="Pfam" id="PF24513"/>
    </source>
</evidence>
<feature type="non-terminal residue" evidence="5">
    <location>
        <position position="1"/>
    </location>
</feature>
<feature type="compositionally biased region" description="Low complexity" evidence="2">
    <location>
        <begin position="168"/>
        <end position="177"/>
    </location>
</feature>
<dbReference type="PANTHER" id="PTHR24149">
    <property type="entry name" value="ANKYRIN REPEAT DOMAIN-CONTAINING PROTEIN 12"/>
    <property type="match status" value="1"/>
</dbReference>
<dbReference type="Pfam" id="PF24513">
    <property type="entry name" value="DUF7593"/>
    <property type="match status" value="1"/>
</dbReference>
<feature type="compositionally biased region" description="Polar residues" evidence="2">
    <location>
        <begin position="1029"/>
        <end position="1038"/>
    </location>
</feature>
<dbReference type="CDD" id="cd22249">
    <property type="entry name" value="UDM1_RNF168_RNF169-like"/>
    <property type="match status" value="1"/>
</dbReference>
<feature type="compositionally biased region" description="Low complexity" evidence="2">
    <location>
        <begin position="836"/>
        <end position="845"/>
    </location>
</feature>
<evidence type="ECO:0000313" key="6">
    <source>
        <dbReference type="Proteomes" id="UP000258309"/>
    </source>
</evidence>
<feature type="domain" description="KRIT1 ARM-repeats" evidence="4">
    <location>
        <begin position="540"/>
        <end position="688"/>
    </location>
</feature>
<feature type="repeat" description="ANK" evidence="1">
    <location>
        <begin position="396"/>
        <end position="428"/>
    </location>
</feature>
<feature type="compositionally biased region" description="Low complexity" evidence="2">
    <location>
        <begin position="1465"/>
        <end position="1479"/>
    </location>
</feature>
<dbReference type="GO" id="GO:0005654">
    <property type="term" value="C:nucleoplasm"/>
    <property type="evidence" value="ECO:0007669"/>
    <property type="project" value="TreeGrafter"/>
</dbReference>
<feature type="compositionally biased region" description="Basic and acidic residues" evidence="2">
    <location>
        <begin position="941"/>
        <end position="952"/>
    </location>
</feature>
<feature type="compositionally biased region" description="Polar residues" evidence="2">
    <location>
        <begin position="1445"/>
        <end position="1460"/>
    </location>
</feature>
<feature type="compositionally biased region" description="Polar residues" evidence="2">
    <location>
        <begin position="524"/>
        <end position="534"/>
    </location>
</feature>
<dbReference type="PANTHER" id="PTHR24149:SF14">
    <property type="entry name" value="ANKYRIN REPEAT DOMAIN 12"/>
    <property type="match status" value="1"/>
</dbReference>
<dbReference type="Gene3D" id="1.25.40.20">
    <property type="entry name" value="Ankyrin repeat-containing domain"/>
    <property type="match status" value="2"/>
</dbReference>
<evidence type="ECO:0000259" key="4">
    <source>
        <dbReference type="Pfam" id="PF24521"/>
    </source>
</evidence>
<feature type="compositionally biased region" description="Basic and acidic residues" evidence="2">
    <location>
        <begin position="701"/>
        <end position="719"/>
    </location>
</feature>
<name>A0A3E2HQX0_SCYLI</name>
<dbReference type="EMBL" id="NCSJ02000005">
    <property type="protein sequence ID" value="RFU35755.1"/>
    <property type="molecule type" value="Genomic_DNA"/>
</dbReference>
<dbReference type="OMA" id="GYNTPML"/>
<feature type="region of interest" description="Disordered" evidence="2">
    <location>
        <begin position="19"/>
        <end position="59"/>
    </location>
</feature>
<feature type="compositionally biased region" description="Basic and acidic residues" evidence="2">
    <location>
        <begin position="846"/>
        <end position="861"/>
    </location>
</feature>
<dbReference type="InterPro" id="IPR036770">
    <property type="entry name" value="Ankyrin_rpt-contain_sf"/>
</dbReference>
<dbReference type="STRING" id="5539.A0A3E2HQX0"/>
<feature type="region of interest" description="Disordered" evidence="2">
    <location>
        <begin position="686"/>
        <end position="1080"/>
    </location>
</feature>
<dbReference type="OrthoDB" id="194358at2759"/>
<feature type="compositionally biased region" description="Basic residues" evidence="2">
    <location>
        <begin position="687"/>
        <end position="700"/>
    </location>
</feature>